<feature type="compositionally biased region" description="Polar residues" evidence="1">
    <location>
        <begin position="532"/>
        <end position="559"/>
    </location>
</feature>
<dbReference type="EMBL" id="MU853402">
    <property type="protein sequence ID" value="KAK4137146.1"/>
    <property type="molecule type" value="Genomic_DNA"/>
</dbReference>
<accession>A0AAN6USM3</accession>
<feature type="region of interest" description="Disordered" evidence="1">
    <location>
        <begin position="1"/>
        <end position="24"/>
    </location>
</feature>
<feature type="compositionally biased region" description="Basic and acidic residues" evidence="1">
    <location>
        <begin position="1"/>
        <end position="10"/>
    </location>
</feature>
<feature type="compositionally biased region" description="Basic and acidic residues" evidence="1">
    <location>
        <begin position="413"/>
        <end position="430"/>
    </location>
</feature>
<gene>
    <name evidence="3" type="ORF">BT67DRAFT_453545</name>
</gene>
<dbReference type="InterPro" id="IPR051213">
    <property type="entry name" value="START_lipid_transfer"/>
</dbReference>
<evidence type="ECO:0000313" key="4">
    <source>
        <dbReference type="Proteomes" id="UP001304895"/>
    </source>
</evidence>
<protein>
    <recommendedName>
        <fullName evidence="2">DUF3074 domain-containing protein</fullName>
    </recommendedName>
</protein>
<feature type="compositionally biased region" description="Basic and acidic residues" evidence="1">
    <location>
        <begin position="620"/>
        <end position="649"/>
    </location>
</feature>
<reference evidence="3" key="2">
    <citation type="submission" date="2023-05" db="EMBL/GenBank/DDBJ databases">
        <authorList>
            <consortium name="Lawrence Berkeley National Laboratory"/>
            <person name="Steindorff A."/>
            <person name="Hensen N."/>
            <person name="Bonometti L."/>
            <person name="Westerberg I."/>
            <person name="Brannstrom I.O."/>
            <person name="Guillou S."/>
            <person name="Cros-Aarteil S."/>
            <person name="Calhoun S."/>
            <person name="Haridas S."/>
            <person name="Kuo A."/>
            <person name="Mondo S."/>
            <person name="Pangilinan J."/>
            <person name="Riley R."/>
            <person name="Labutti K."/>
            <person name="Andreopoulos B."/>
            <person name="Lipzen A."/>
            <person name="Chen C."/>
            <person name="Yanf M."/>
            <person name="Daum C."/>
            <person name="Ng V."/>
            <person name="Clum A."/>
            <person name="Ohm R."/>
            <person name="Martin F."/>
            <person name="Silar P."/>
            <person name="Natvig D."/>
            <person name="Lalanne C."/>
            <person name="Gautier V."/>
            <person name="Ament-Velasquez S.L."/>
            <person name="Kruys A."/>
            <person name="Hutchinson M.I."/>
            <person name="Powell A.J."/>
            <person name="Barry K."/>
            <person name="Miller A.N."/>
            <person name="Grigoriev I.V."/>
            <person name="Debuchy R."/>
            <person name="Gladieux P."/>
            <person name="Thoren M.H."/>
            <person name="Johannesson H."/>
        </authorList>
    </citation>
    <scope>NUCLEOTIDE SEQUENCE</scope>
    <source>
        <strain evidence="3">CBS 123565</strain>
    </source>
</reference>
<feature type="region of interest" description="Disordered" evidence="1">
    <location>
        <begin position="493"/>
        <end position="665"/>
    </location>
</feature>
<dbReference type="SUPFAM" id="SSF55961">
    <property type="entry name" value="Bet v1-like"/>
    <property type="match status" value="1"/>
</dbReference>
<organism evidence="3 4">
    <name type="scientific">Trichocladium antarcticum</name>
    <dbReference type="NCBI Taxonomy" id="1450529"/>
    <lineage>
        <taxon>Eukaryota</taxon>
        <taxon>Fungi</taxon>
        <taxon>Dikarya</taxon>
        <taxon>Ascomycota</taxon>
        <taxon>Pezizomycotina</taxon>
        <taxon>Sordariomycetes</taxon>
        <taxon>Sordariomycetidae</taxon>
        <taxon>Sordariales</taxon>
        <taxon>Chaetomiaceae</taxon>
        <taxon>Trichocladium</taxon>
    </lineage>
</organism>
<feature type="region of interest" description="Disordered" evidence="1">
    <location>
        <begin position="45"/>
        <end position="116"/>
    </location>
</feature>
<comment type="caution">
    <text evidence="3">The sequence shown here is derived from an EMBL/GenBank/DDBJ whole genome shotgun (WGS) entry which is preliminary data.</text>
</comment>
<keyword evidence="4" id="KW-1185">Reference proteome</keyword>
<dbReference type="Proteomes" id="UP001304895">
    <property type="component" value="Unassembled WGS sequence"/>
</dbReference>
<dbReference type="Pfam" id="PF11274">
    <property type="entry name" value="DUF3074"/>
    <property type="match status" value="1"/>
</dbReference>
<reference evidence="3" key="1">
    <citation type="journal article" date="2023" name="Mol. Phylogenet. Evol.">
        <title>Genome-scale phylogeny and comparative genomics of the fungal order Sordariales.</title>
        <authorList>
            <person name="Hensen N."/>
            <person name="Bonometti L."/>
            <person name="Westerberg I."/>
            <person name="Brannstrom I.O."/>
            <person name="Guillou S."/>
            <person name="Cros-Aarteil S."/>
            <person name="Calhoun S."/>
            <person name="Haridas S."/>
            <person name="Kuo A."/>
            <person name="Mondo S."/>
            <person name="Pangilinan J."/>
            <person name="Riley R."/>
            <person name="LaButti K."/>
            <person name="Andreopoulos B."/>
            <person name="Lipzen A."/>
            <person name="Chen C."/>
            <person name="Yan M."/>
            <person name="Daum C."/>
            <person name="Ng V."/>
            <person name="Clum A."/>
            <person name="Steindorff A."/>
            <person name="Ohm R.A."/>
            <person name="Martin F."/>
            <person name="Silar P."/>
            <person name="Natvig D.O."/>
            <person name="Lalanne C."/>
            <person name="Gautier V."/>
            <person name="Ament-Velasquez S.L."/>
            <person name="Kruys A."/>
            <person name="Hutchinson M.I."/>
            <person name="Powell A.J."/>
            <person name="Barry K."/>
            <person name="Miller A.N."/>
            <person name="Grigoriev I.V."/>
            <person name="Debuchy R."/>
            <person name="Gladieux P."/>
            <person name="Hiltunen Thoren M."/>
            <person name="Johannesson H."/>
        </authorList>
    </citation>
    <scope>NUCLEOTIDE SEQUENCE</scope>
    <source>
        <strain evidence="3">CBS 123565</strain>
    </source>
</reference>
<name>A0AAN6USM3_9PEZI</name>
<dbReference type="PANTHER" id="PTHR19308">
    <property type="entry name" value="PHOSPHATIDYLCHOLINE TRANSFER PROTEIN"/>
    <property type="match status" value="1"/>
</dbReference>
<dbReference type="PANTHER" id="PTHR19308:SF14">
    <property type="entry name" value="START DOMAIN-CONTAINING PROTEIN"/>
    <property type="match status" value="1"/>
</dbReference>
<dbReference type="InterPro" id="IPR024500">
    <property type="entry name" value="DUF3074"/>
</dbReference>
<sequence>MTKPSHHDPFKALSPLSWPADIAPLDQGGLATLLSATLADATLLVNSIPSPTPPSPAATATAPPPAAAAAATTTTGRARSHTDSALRPPHPPFHPTTRPAAAGTGRQRPPRAGDDDATIVRQLAREWKDLRTQPHTASNPHGIAMHKLAGRDGKGAWFARRSVHRGEPFEKWEAALRGEMGETLGRAGGGVRGLGAERRVVRVELDLGAEGGGEGVAKGMGMGKGKGGMEVYQASVRFPGPTTPRDFVTVLMMPPTTSGGGGLPGGRQFMIVSRPVEHPDCPPRPGFIRGQYESVELIREVPVERPLRRTRSSVDLRREEVKSGDGEHLGREAVLRAAKRAIEDGAESEGELARSAGGDGGDVEMAVEWLMVTRSDPGGSVPRFMVEKGTPGGVITDAGKFLRWLSSRSLDDLTARRGEGQDQQKRRSSEETEQLAATISSHDHRPNGTTEPYNEPPPASGTGIYGMITSALEAAGSAVASRVAAFAPASLVTTDSDLSDSESVSSDVSFASAEEGSLSNPHPAEPNPAADNASTQSTHSALSETASHATSQATLSRAQAQHEKELHKLQQRMHRAREKLERAAARRRAKNGNNGASNPEDNASTADKDAQALAKLREKHAREQARQQERYERELQRIADKRAAEERKAAERRRKQAERDEKADLQMELERVRAERDVARKEVEMMRERVGELQAQNTMLVARLGREGLWSREELLASKEGGARGK</sequence>
<evidence type="ECO:0000259" key="2">
    <source>
        <dbReference type="Pfam" id="PF11274"/>
    </source>
</evidence>
<dbReference type="Gene3D" id="3.30.530.20">
    <property type="match status" value="1"/>
</dbReference>
<feature type="region of interest" description="Disordered" evidence="1">
    <location>
        <begin position="413"/>
        <end position="461"/>
    </location>
</feature>
<dbReference type="AlphaFoldDB" id="A0AAN6USM3"/>
<feature type="compositionally biased region" description="Low complexity" evidence="1">
    <location>
        <begin position="493"/>
        <end position="515"/>
    </location>
</feature>
<feature type="domain" description="DUF3074" evidence="2">
    <location>
        <begin position="157"/>
        <end position="405"/>
    </location>
</feature>
<proteinExistence type="predicted"/>
<evidence type="ECO:0000313" key="3">
    <source>
        <dbReference type="EMBL" id="KAK4137146.1"/>
    </source>
</evidence>
<dbReference type="InterPro" id="IPR023393">
    <property type="entry name" value="START-like_dom_sf"/>
</dbReference>
<feature type="compositionally biased region" description="Pro residues" evidence="1">
    <location>
        <begin position="50"/>
        <end position="66"/>
    </location>
</feature>
<evidence type="ECO:0000256" key="1">
    <source>
        <dbReference type="SAM" id="MobiDB-lite"/>
    </source>
</evidence>